<dbReference type="GO" id="GO:0016787">
    <property type="term" value="F:hydrolase activity"/>
    <property type="evidence" value="ECO:0007669"/>
    <property type="project" value="UniProtKB-KW"/>
</dbReference>
<evidence type="ECO:0000259" key="1">
    <source>
        <dbReference type="Pfam" id="PF13472"/>
    </source>
</evidence>
<sequence>MGSHESIRYVALGDSFTEGVGDVDQARPNGVRGWADRVAEQFMLADPQAQYANLAIRGRLLGQILDEQVDAALELKPNLVSIYGGGNDILRPNVDIDALMRRYDTAIEKLQSAGIQVFTFTNMDVRDFNTFKHTRQRSALYNELLREIVDKHELILVDYWRMRDFSDWRYWSSDRLHMNAAGHIKMAGRVLETLSHDRGSLMEAPIPEALNYTRMQLIRENARWTREFVMPWIGRRLRGTSSGDGLEPKYSQLMRFDIEPEVSNGR</sequence>
<dbReference type="InterPro" id="IPR013830">
    <property type="entry name" value="SGNH_hydro"/>
</dbReference>
<keyword evidence="3" id="KW-1185">Reference proteome</keyword>
<dbReference type="Gene3D" id="3.40.50.1110">
    <property type="entry name" value="SGNH hydrolase"/>
    <property type="match status" value="1"/>
</dbReference>
<name>A0A7H2BGX8_9MICC</name>
<dbReference type="InterPro" id="IPR036514">
    <property type="entry name" value="SGNH_hydro_sf"/>
</dbReference>
<dbReference type="PANTHER" id="PTHR43784">
    <property type="entry name" value="GDSL-LIKE LIPASE/ACYLHYDROLASE, PUTATIVE (AFU_ORTHOLOGUE AFUA_2G00820)-RELATED"/>
    <property type="match status" value="1"/>
</dbReference>
<dbReference type="InterPro" id="IPR053140">
    <property type="entry name" value="GDSL_Rv0518-like"/>
</dbReference>
<evidence type="ECO:0000313" key="2">
    <source>
        <dbReference type="EMBL" id="QNV38924.1"/>
    </source>
</evidence>
<feature type="domain" description="SGNH hydrolase-type esterase" evidence="1">
    <location>
        <begin position="11"/>
        <end position="183"/>
    </location>
</feature>
<dbReference type="PANTHER" id="PTHR43784:SF2">
    <property type="entry name" value="GDSL-LIKE LIPASE_ACYLHYDROLASE, PUTATIVE (AFU_ORTHOLOGUE AFUA_2G00820)-RELATED"/>
    <property type="match status" value="1"/>
</dbReference>
<protein>
    <submittedName>
        <fullName evidence="2">SGNH/GDSL hydrolase family protein</fullName>
    </submittedName>
</protein>
<gene>
    <name evidence="2" type="ORF">IDM49_09645</name>
</gene>
<dbReference type="CDD" id="cd01832">
    <property type="entry name" value="SGNH_hydrolase_like_1"/>
    <property type="match status" value="1"/>
</dbReference>
<keyword evidence="2" id="KW-0378">Hydrolase</keyword>
<dbReference type="AlphaFoldDB" id="A0A7H2BGX8"/>
<accession>A0A7H2BGX8</accession>
<dbReference type="KEGG" id="rter:IDM49_09645"/>
<proteinExistence type="predicted"/>
<evidence type="ECO:0000313" key="3">
    <source>
        <dbReference type="Proteomes" id="UP000516404"/>
    </source>
</evidence>
<dbReference type="EMBL" id="CP061539">
    <property type="protein sequence ID" value="QNV38924.1"/>
    <property type="molecule type" value="Genomic_DNA"/>
</dbReference>
<dbReference type="SUPFAM" id="SSF52266">
    <property type="entry name" value="SGNH hydrolase"/>
    <property type="match status" value="1"/>
</dbReference>
<reference evidence="2 3" key="1">
    <citation type="submission" date="2020-09" db="EMBL/GenBank/DDBJ databases">
        <title>Investigation of environmental microbes.</title>
        <authorList>
            <person name="Ou Y."/>
            <person name="Kang Q."/>
        </authorList>
    </citation>
    <scope>NUCLEOTIDE SEQUENCE [LARGE SCALE GENOMIC DNA]</scope>
    <source>
        <strain evidence="2 3">KJZ-14</strain>
    </source>
</reference>
<dbReference type="Proteomes" id="UP000516404">
    <property type="component" value="Chromosome"/>
</dbReference>
<organism evidence="2 3">
    <name type="scientific">Rothia terrae</name>
    <dbReference type="NCBI Taxonomy" id="396015"/>
    <lineage>
        <taxon>Bacteria</taxon>
        <taxon>Bacillati</taxon>
        <taxon>Actinomycetota</taxon>
        <taxon>Actinomycetes</taxon>
        <taxon>Micrococcales</taxon>
        <taxon>Micrococcaceae</taxon>
        <taxon>Rothia</taxon>
    </lineage>
</organism>
<dbReference type="Pfam" id="PF13472">
    <property type="entry name" value="Lipase_GDSL_2"/>
    <property type="match status" value="1"/>
</dbReference>